<keyword evidence="1" id="KW-0472">Membrane</keyword>
<comment type="caution">
    <text evidence="2">The sequence shown here is derived from an EMBL/GenBank/DDBJ whole genome shotgun (WGS) entry which is preliminary data.</text>
</comment>
<evidence type="ECO:0000313" key="3">
    <source>
        <dbReference type="Proteomes" id="UP000178599"/>
    </source>
</evidence>
<sequence length="181" mass="19846">MSPDKTVKILKQAIGISALIFSAIIITEIALVFFLRSSISSKATEAETVNSSIRTKAGDVEQRSALRSEAAEAAPLNASLKNILSNKDSLLGLSKDLNDTANLYSVNLAFSFTGEVEEKKDPYGKAGFSMTVDGEYGKIVNFLKKINSGRFIFDISNIDIQNREGTNIFRLLAHGYILYRK</sequence>
<organism evidence="2 3">
    <name type="scientific">Candidatus Liptonbacteria bacterium RIFOXYB1_FULL_36_10</name>
    <dbReference type="NCBI Taxonomy" id="1798654"/>
    <lineage>
        <taxon>Bacteria</taxon>
        <taxon>Candidatus Liptoniibacteriota</taxon>
    </lineage>
</organism>
<gene>
    <name evidence="2" type="ORF">A2390_03140</name>
</gene>
<evidence type="ECO:0000313" key="2">
    <source>
        <dbReference type="EMBL" id="OGZ03378.1"/>
    </source>
</evidence>
<accession>A0A1G2CSF8</accession>
<dbReference type="InterPro" id="IPR014717">
    <property type="entry name" value="Transl_elong_EF1B/ribsomal_bS6"/>
</dbReference>
<name>A0A1G2CSF8_9BACT</name>
<keyword evidence="1" id="KW-0812">Transmembrane</keyword>
<evidence type="ECO:0008006" key="4">
    <source>
        <dbReference type="Google" id="ProtNLM"/>
    </source>
</evidence>
<dbReference type="GO" id="GO:0043107">
    <property type="term" value="P:type IV pilus-dependent motility"/>
    <property type="evidence" value="ECO:0007669"/>
    <property type="project" value="InterPro"/>
</dbReference>
<reference evidence="2 3" key="1">
    <citation type="journal article" date="2016" name="Nat. Commun.">
        <title>Thousands of microbial genomes shed light on interconnected biogeochemical processes in an aquifer system.</title>
        <authorList>
            <person name="Anantharaman K."/>
            <person name="Brown C.T."/>
            <person name="Hug L.A."/>
            <person name="Sharon I."/>
            <person name="Castelle C.J."/>
            <person name="Probst A.J."/>
            <person name="Thomas B.C."/>
            <person name="Singh A."/>
            <person name="Wilkins M.J."/>
            <person name="Karaoz U."/>
            <person name="Brodie E.L."/>
            <person name="Williams K.H."/>
            <person name="Hubbard S.S."/>
            <person name="Banfield J.F."/>
        </authorList>
    </citation>
    <scope>NUCLEOTIDE SEQUENCE [LARGE SCALE GENOMIC DNA]</scope>
</reference>
<dbReference type="InterPro" id="IPR007445">
    <property type="entry name" value="PilO"/>
</dbReference>
<evidence type="ECO:0000256" key="1">
    <source>
        <dbReference type="SAM" id="Phobius"/>
    </source>
</evidence>
<dbReference type="Gene3D" id="3.30.70.60">
    <property type="match status" value="1"/>
</dbReference>
<proteinExistence type="predicted"/>
<dbReference type="Proteomes" id="UP000178599">
    <property type="component" value="Unassembled WGS sequence"/>
</dbReference>
<dbReference type="AlphaFoldDB" id="A0A1G2CSF8"/>
<dbReference type="EMBL" id="MHLE01000004">
    <property type="protein sequence ID" value="OGZ03378.1"/>
    <property type="molecule type" value="Genomic_DNA"/>
</dbReference>
<feature type="transmembrane region" description="Helical" evidence="1">
    <location>
        <begin position="12"/>
        <end position="35"/>
    </location>
</feature>
<dbReference type="GO" id="GO:0043683">
    <property type="term" value="P:type IV pilus assembly"/>
    <property type="evidence" value="ECO:0007669"/>
    <property type="project" value="InterPro"/>
</dbReference>
<keyword evidence="1" id="KW-1133">Transmembrane helix</keyword>
<protein>
    <recommendedName>
        <fullName evidence="4">Type 4 fimbrial biogenesis protein PilO</fullName>
    </recommendedName>
</protein>
<dbReference type="Pfam" id="PF04350">
    <property type="entry name" value="PilO"/>
    <property type="match status" value="1"/>
</dbReference>